<dbReference type="InterPro" id="IPR002220">
    <property type="entry name" value="DapA-like"/>
</dbReference>
<gene>
    <name evidence="3" type="ORF">G9U52_18275</name>
</gene>
<dbReference type="Pfam" id="PF00701">
    <property type="entry name" value="DHDPS"/>
    <property type="match status" value="1"/>
</dbReference>
<dbReference type="InterPro" id="IPR013785">
    <property type="entry name" value="Aldolase_TIM"/>
</dbReference>
<accession>A0ABX0JDK9</accession>
<dbReference type="SUPFAM" id="SSF51569">
    <property type="entry name" value="Aldolase"/>
    <property type="match status" value="1"/>
</dbReference>
<comment type="similarity">
    <text evidence="1">Belongs to the DapA family.</text>
</comment>
<dbReference type="PANTHER" id="PTHR12128:SF66">
    <property type="entry name" value="4-HYDROXY-2-OXOGLUTARATE ALDOLASE, MITOCHONDRIAL"/>
    <property type="match status" value="1"/>
</dbReference>
<protein>
    <submittedName>
        <fullName evidence="3">Dihydrodipicolinate synthase family protein</fullName>
    </submittedName>
</protein>
<comment type="caution">
    <text evidence="3">The sequence shown here is derived from an EMBL/GenBank/DDBJ whole genome shotgun (WGS) entry which is preliminary data.</text>
</comment>
<evidence type="ECO:0000313" key="3">
    <source>
        <dbReference type="EMBL" id="NHN31785.1"/>
    </source>
</evidence>
<organism evidence="3 4">
    <name type="scientific">Paenibacillus agricola</name>
    <dbReference type="NCBI Taxonomy" id="2716264"/>
    <lineage>
        <taxon>Bacteria</taxon>
        <taxon>Bacillati</taxon>
        <taxon>Bacillota</taxon>
        <taxon>Bacilli</taxon>
        <taxon>Bacillales</taxon>
        <taxon>Paenibacillaceae</taxon>
        <taxon>Paenibacillus</taxon>
    </lineage>
</organism>
<keyword evidence="2" id="KW-0456">Lyase</keyword>
<keyword evidence="4" id="KW-1185">Reference proteome</keyword>
<evidence type="ECO:0000313" key="4">
    <source>
        <dbReference type="Proteomes" id="UP001165962"/>
    </source>
</evidence>
<evidence type="ECO:0000256" key="2">
    <source>
        <dbReference type="ARBA" id="ARBA00023239"/>
    </source>
</evidence>
<dbReference type="PANTHER" id="PTHR12128">
    <property type="entry name" value="DIHYDRODIPICOLINATE SYNTHASE"/>
    <property type="match status" value="1"/>
</dbReference>
<sequence>MAKQLLNMDGIVTVLNTPFTDKDTIDIPSLRKHVHYALDAGVAGFLVPAMASEVGKLSDLERKLMVETVVSEVKGEVPVIGGASAQTSEQRRGYAKQLIELGCEGVLVSFNYDNDQQYEQDVREIAELKPGFLMIQDWDFQGFGVPVPLISRLFKEIDEFQSLKIEVVPAGVKYSQVIDATSGQLHVAGGWAVSQLIEGLDRGVNAFMPTGMHEIYVRIYSLYRQGDRAAAKRLFNRLLPVLSFSNQHLDISIHFFKRLLAAQHIYTTKRVREPILPFDAYHEILSQDWVEYVIQLTEEIAN</sequence>
<reference evidence="3" key="1">
    <citation type="submission" date="2020-03" db="EMBL/GenBank/DDBJ databases">
        <title>Draft sequencing of Paenibacilllus sp. S3N08.</title>
        <authorList>
            <person name="Kim D.-U."/>
        </authorList>
    </citation>
    <scope>NUCLEOTIDE SEQUENCE</scope>
    <source>
        <strain evidence="3">S3N08</strain>
    </source>
</reference>
<dbReference type="Proteomes" id="UP001165962">
    <property type="component" value="Unassembled WGS sequence"/>
</dbReference>
<dbReference type="Gene3D" id="3.20.20.70">
    <property type="entry name" value="Aldolase class I"/>
    <property type="match status" value="1"/>
</dbReference>
<proteinExistence type="inferred from homology"/>
<dbReference type="SMART" id="SM01130">
    <property type="entry name" value="DHDPS"/>
    <property type="match status" value="1"/>
</dbReference>
<dbReference type="RefSeq" id="WP_166152075.1">
    <property type="nucleotide sequence ID" value="NZ_JAAOIW010000006.1"/>
</dbReference>
<dbReference type="CDD" id="cd00408">
    <property type="entry name" value="DHDPS-like"/>
    <property type="match status" value="1"/>
</dbReference>
<name>A0ABX0JDK9_9BACL</name>
<evidence type="ECO:0000256" key="1">
    <source>
        <dbReference type="ARBA" id="ARBA00007592"/>
    </source>
</evidence>
<dbReference type="EMBL" id="JAAOIW010000006">
    <property type="protein sequence ID" value="NHN31785.1"/>
    <property type="molecule type" value="Genomic_DNA"/>
</dbReference>